<keyword evidence="3" id="KW-1185">Reference proteome</keyword>
<gene>
    <name evidence="2" type="ORF">SO802_028257</name>
</gene>
<feature type="compositionally biased region" description="Basic and acidic residues" evidence="1">
    <location>
        <begin position="11"/>
        <end position="31"/>
    </location>
</feature>
<sequence>MSDTMSGPLDRPCKAGLEKSDIENSEDERKTRLGSLKKKAISASSKFRHSLKKRGRRNSKVMSVAIEDHIDAEELQAVDAFRQALILEELLPSKHDDHHMMLRSVPVLCSLL</sequence>
<evidence type="ECO:0000313" key="2">
    <source>
        <dbReference type="EMBL" id="KAK9988018.1"/>
    </source>
</evidence>
<name>A0AAW2BR94_9ROSI</name>
<dbReference type="AlphaFoldDB" id="A0AAW2BR94"/>
<dbReference type="Proteomes" id="UP001459277">
    <property type="component" value="Unassembled WGS sequence"/>
</dbReference>
<comment type="caution">
    <text evidence="2">The sequence shown here is derived from an EMBL/GenBank/DDBJ whole genome shotgun (WGS) entry which is preliminary data.</text>
</comment>
<proteinExistence type="predicted"/>
<dbReference type="EMBL" id="JAZDWU010000010">
    <property type="protein sequence ID" value="KAK9988018.1"/>
    <property type="molecule type" value="Genomic_DNA"/>
</dbReference>
<accession>A0AAW2BR94</accession>
<evidence type="ECO:0000313" key="3">
    <source>
        <dbReference type="Proteomes" id="UP001459277"/>
    </source>
</evidence>
<dbReference type="PANTHER" id="PTHR45657">
    <property type="entry name" value="CRAL-TRIO DOMAIN-CONTAINING PROTEIN YKL091C-RELATED"/>
    <property type="match status" value="1"/>
</dbReference>
<reference evidence="2 3" key="1">
    <citation type="submission" date="2024-01" db="EMBL/GenBank/DDBJ databases">
        <title>A telomere-to-telomere, gap-free genome of sweet tea (Lithocarpus litseifolius).</title>
        <authorList>
            <person name="Zhou J."/>
        </authorList>
    </citation>
    <scope>NUCLEOTIDE SEQUENCE [LARGE SCALE GENOMIC DNA]</scope>
    <source>
        <strain evidence="2">Zhou-2022a</strain>
        <tissue evidence="2">Leaf</tissue>
    </source>
</reference>
<feature type="region of interest" description="Disordered" evidence="1">
    <location>
        <begin position="1"/>
        <end position="35"/>
    </location>
</feature>
<dbReference type="InterPro" id="IPR051026">
    <property type="entry name" value="PI/PC_transfer"/>
</dbReference>
<evidence type="ECO:0000256" key="1">
    <source>
        <dbReference type="SAM" id="MobiDB-lite"/>
    </source>
</evidence>
<protein>
    <submittedName>
        <fullName evidence="2">Uncharacterized protein</fullName>
    </submittedName>
</protein>
<dbReference type="PANTHER" id="PTHR45657:SF1">
    <property type="entry name" value="CRAL-TRIO DOMAIN-CONTAINING PROTEIN YKL091C-RELATED"/>
    <property type="match status" value="1"/>
</dbReference>
<organism evidence="2 3">
    <name type="scientific">Lithocarpus litseifolius</name>
    <dbReference type="NCBI Taxonomy" id="425828"/>
    <lineage>
        <taxon>Eukaryota</taxon>
        <taxon>Viridiplantae</taxon>
        <taxon>Streptophyta</taxon>
        <taxon>Embryophyta</taxon>
        <taxon>Tracheophyta</taxon>
        <taxon>Spermatophyta</taxon>
        <taxon>Magnoliopsida</taxon>
        <taxon>eudicotyledons</taxon>
        <taxon>Gunneridae</taxon>
        <taxon>Pentapetalae</taxon>
        <taxon>rosids</taxon>
        <taxon>fabids</taxon>
        <taxon>Fagales</taxon>
        <taxon>Fagaceae</taxon>
        <taxon>Lithocarpus</taxon>
    </lineage>
</organism>